<evidence type="ECO:0000313" key="3">
    <source>
        <dbReference type="Proteomes" id="UP000887565"/>
    </source>
</evidence>
<keyword evidence="2" id="KW-1133">Transmembrane helix</keyword>
<organism evidence="3 4">
    <name type="scientific">Romanomermis culicivorax</name>
    <name type="common">Nematode worm</name>
    <dbReference type="NCBI Taxonomy" id="13658"/>
    <lineage>
        <taxon>Eukaryota</taxon>
        <taxon>Metazoa</taxon>
        <taxon>Ecdysozoa</taxon>
        <taxon>Nematoda</taxon>
        <taxon>Enoplea</taxon>
        <taxon>Dorylaimia</taxon>
        <taxon>Mermithida</taxon>
        <taxon>Mermithoidea</taxon>
        <taxon>Mermithidae</taxon>
        <taxon>Romanomermis</taxon>
    </lineage>
</organism>
<name>A0A915JLY1_ROMCU</name>
<evidence type="ECO:0000256" key="2">
    <source>
        <dbReference type="SAM" id="Phobius"/>
    </source>
</evidence>
<feature type="region of interest" description="Disordered" evidence="1">
    <location>
        <begin position="177"/>
        <end position="198"/>
    </location>
</feature>
<keyword evidence="3" id="KW-1185">Reference proteome</keyword>
<protein>
    <submittedName>
        <fullName evidence="4">Uncharacterized protein</fullName>
    </submittedName>
</protein>
<proteinExistence type="predicted"/>
<accession>A0A915JLY1</accession>
<keyword evidence="2" id="KW-0812">Transmembrane</keyword>
<dbReference type="Proteomes" id="UP000887565">
    <property type="component" value="Unplaced"/>
</dbReference>
<dbReference type="WBParaSite" id="nRc.2.0.1.t27097-RA">
    <property type="protein sequence ID" value="nRc.2.0.1.t27097-RA"/>
    <property type="gene ID" value="nRc.2.0.1.g27097"/>
</dbReference>
<sequence length="198" mass="22612">MLSYFIDNTFLPQWRWFFTFFCGSSIAADLSAILLLLILILISISCLVKQIKAFRRKKILLNLESPPRRKYGVALFGEARRHSLPGVSAVRRQKCHCIQKKTGNGSSSLLFTKLGYVLNRRKYSTSDKAKRRRHTLCPEFFWRKHLLDDLRAGYATADKNLEAELSTIEEQEERIQRAVDGNERGIATSEGESSIGAL</sequence>
<evidence type="ECO:0000256" key="1">
    <source>
        <dbReference type="SAM" id="MobiDB-lite"/>
    </source>
</evidence>
<keyword evidence="2" id="KW-0472">Membrane</keyword>
<reference evidence="4" key="1">
    <citation type="submission" date="2022-11" db="UniProtKB">
        <authorList>
            <consortium name="WormBaseParasite"/>
        </authorList>
    </citation>
    <scope>IDENTIFICATION</scope>
</reference>
<dbReference type="AlphaFoldDB" id="A0A915JLY1"/>
<evidence type="ECO:0000313" key="4">
    <source>
        <dbReference type="WBParaSite" id="nRc.2.0.1.t27097-RA"/>
    </source>
</evidence>
<feature type="transmembrane region" description="Helical" evidence="2">
    <location>
        <begin position="16"/>
        <end position="48"/>
    </location>
</feature>